<organism evidence="1 2">
    <name type="scientific">Rhizobium lusitanum</name>
    <dbReference type="NCBI Taxonomy" id="293958"/>
    <lineage>
        <taxon>Bacteria</taxon>
        <taxon>Pseudomonadati</taxon>
        <taxon>Pseudomonadota</taxon>
        <taxon>Alphaproteobacteria</taxon>
        <taxon>Hyphomicrobiales</taxon>
        <taxon>Rhizobiaceae</taxon>
        <taxon>Rhizobium/Agrobacterium group</taxon>
        <taxon>Rhizobium</taxon>
    </lineage>
</organism>
<proteinExistence type="predicted"/>
<name>A0A1C3URG4_9HYPH</name>
<sequence>MSNALPPLHEGHAPITLQQLFREGLYAFEEWDSEVTEPIVTFEGRIIPISVVFEAMRECTDIVPNNIVSAVTERLTKPWEGEGPLDTMTFSTAARVMGVLVRKRLLAVNNGISVAAIAVEAQSTEKSDR</sequence>
<evidence type="ECO:0000313" key="2">
    <source>
        <dbReference type="Proteomes" id="UP000199205"/>
    </source>
</evidence>
<dbReference type="OrthoDB" id="8299238at2"/>
<gene>
    <name evidence="1" type="ORF">GA0061101_103211</name>
</gene>
<evidence type="ECO:0000313" key="1">
    <source>
        <dbReference type="EMBL" id="SCB18041.1"/>
    </source>
</evidence>
<dbReference type="AlphaFoldDB" id="A0A1C3URG4"/>
<dbReference type="RefSeq" id="WP_092573353.1">
    <property type="nucleotide sequence ID" value="NZ_FMAF01000003.1"/>
</dbReference>
<reference evidence="1 2" key="1">
    <citation type="submission" date="2016-08" db="EMBL/GenBank/DDBJ databases">
        <authorList>
            <person name="Seilhamer J.J."/>
        </authorList>
    </citation>
    <scope>NUCLEOTIDE SEQUENCE [LARGE SCALE GENOMIC DNA]</scope>
    <source>
        <strain evidence="1 2">P1-7</strain>
    </source>
</reference>
<dbReference type="Proteomes" id="UP000199205">
    <property type="component" value="Unassembled WGS sequence"/>
</dbReference>
<accession>A0A1C3URG4</accession>
<dbReference type="EMBL" id="FMAF01000003">
    <property type="protein sequence ID" value="SCB18041.1"/>
    <property type="molecule type" value="Genomic_DNA"/>
</dbReference>
<protein>
    <submittedName>
        <fullName evidence="1">Uncharacterized protein</fullName>
    </submittedName>
</protein>